<reference evidence="1" key="1">
    <citation type="journal article" date="2015" name="Nature">
        <title>Complex archaea that bridge the gap between prokaryotes and eukaryotes.</title>
        <authorList>
            <person name="Spang A."/>
            <person name="Saw J.H."/>
            <person name="Jorgensen S.L."/>
            <person name="Zaremba-Niedzwiedzka K."/>
            <person name="Martijn J."/>
            <person name="Lind A.E."/>
            <person name="van Eijk R."/>
            <person name="Schleper C."/>
            <person name="Guy L."/>
            <person name="Ettema T.J."/>
        </authorList>
    </citation>
    <scope>NUCLEOTIDE SEQUENCE</scope>
</reference>
<proteinExistence type="predicted"/>
<dbReference type="EMBL" id="LAZR01004823">
    <property type="protein sequence ID" value="KKN05281.1"/>
    <property type="molecule type" value="Genomic_DNA"/>
</dbReference>
<sequence length="65" mass="6637">MATVCGDVDAVRVGGGGVWKMKCLGNAGDEDDSGLCVDWGPGGTRVKAFEGPVSGCGGWEEVYVE</sequence>
<accession>A0A0F9PW67</accession>
<dbReference type="AlphaFoldDB" id="A0A0F9PW67"/>
<protein>
    <submittedName>
        <fullName evidence="1">Uncharacterized protein</fullName>
    </submittedName>
</protein>
<name>A0A0F9PW67_9ZZZZ</name>
<organism evidence="1">
    <name type="scientific">marine sediment metagenome</name>
    <dbReference type="NCBI Taxonomy" id="412755"/>
    <lineage>
        <taxon>unclassified sequences</taxon>
        <taxon>metagenomes</taxon>
        <taxon>ecological metagenomes</taxon>
    </lineage>
</organism>
<gene>
    <name evidence="1" type="ORF">LCGC14_1088950</name>
</gene>
<comment type="caution">
    <text evidence="1">The sequence shown here is derived from an EMBL/GenBank/DDBJ whole genome shotgun (WGS) entry which is preliminary data.</text>
</comment>
<evidence type="ECO:0000313" key="1">
    <source>
        <dbReference type="EMBL" id="KKN05281.1"/>
    </source>
</evidence>